<evidence type="ECO:0000313" key="4">
    <source>
        <dbReference type="Proteomes" id="UP001384579"/>
    </source>
</evidence>
<sequence length="632" mass="65139">MVSDNLLNTSSPLFLNTAIADLGISSGLSALDSLVAKSIGSSTSLYSERTASQTIKFQNDDSLIIGDGSGTLFADTGKDIINASKAATTIFASEGDKNITGSPGDDTIYTQAGNDIINASEGNNRVFAGKGNNRVVTGSGNDFVTAGGGDDQIYTGAGDDNINAGDGNNFIKPGTGNDAVSVGNGNDQIILEAGVGSVTVFGFNAIADKLRLGGSLVGKSLSFVTEMGSTLVKAEDDLLATIKDVVTGVQKAVLSNEIPLYRYQAIDLGSIAPTGNATQANNINDKGQIVGRSQTTEVLGTGFRNQGFIWENGVFKPLTSTGIKNGGGENTGKEVTQRGGGGFTAAINDLGAIAGTSDEFAGRATDRGLLWQREDGGDYKLQITDLPGVESYFFDINNQNQMAGRHIYAPASGTTPARTRAFFVDQGFINPLPDLDGNSATANGINNKGAIVGQIDSDGLNDKTVNTAALWEKGTDGKYKLTNLGTFGAEQAIARDINDSGQIIGQTTSGTGATATSSPFLLQNGEKINLGSLGGATGAAAGINQFGQVVGVSQNGVGQNRAFVWNNGVIKDLNNLTLTTPTFGGSNVTLTNATGINNFGDISAYGSYTYKDAKGVTQTGTRAYLLKALVTT</sequence>
<proteinExistence type="predicted"/>
<organism evidence="3 4">
    <name type="scientific">Microcoleus anatoxicus PTRS2</name>
    <dbReference type="NCBI Taxonomy" id="2705321"/>
    <lineage>
        <taxon>Bacteria</taxon>
        <taxon>Bacillati</taxon>
        <taxon>Cyanobacteriota</taxon>
        <taxon>Cyanophyceae</taxon>
        <taxon>Oscillatoriophycideae</taxon>
        <taxon>Oscillatoriales</taxon>
        <taxon>Microcoleaceae</taxon>
        <taxon>Microcoleus</taxon>
        <taxon>Microcoleus anatoxicus</taxon>
    </lineage>
</organism>
<name>A0ABU8YQQ2_9CYAN</name>
<dbReference type="InterPro" id="IPR011049">
    <property type="entry name" value="Serralysin-like_metalloprot_C"/>
</dbReference>
<keyword evidence="4" id="KW-1185">Reference proteome</keyword>
<dbReference type="SUPFAM" id="SSF51120">
    <property type="entry name" value="beta-Roll"/>
    <property type="match status" value="1"/>
</dbReference>
<evidence type="ECO:0000256" key="2">
    <source>
        <dbReference type="ARBA" id="ARBA00022525"/>
    </source>
</evidence>
<dbReference type="InterPro" id="IPR001343">
    <property type="entry name" value="Hemolysn_Ca-bd"/>
</dbReference>
<dbReference type="PANTHER" id="PTHR38340">
    <property type="entry name" value="S-LAYER PROTEIN"/>
    <property type="match status" value="1"/>
</dbReference>
<dbReference type="EMBL" id="JBBLXS010000252">
    <property type="protein sequence ID" value="MEK0186742.1"/>
    <property type="molecule type" value="Genomic_DNA"/>
</dbReference>
<dbReference type="NCBIfam" id="TIGR02913">
    <property type="entry name" value="HAF_rpt"/>
    <property type="match status" value="2"/>
</dbReference>
<reference evidence="3 4" key="1">
    <citation type="journal article" date="2020" name="Harmful Algae">
        <title>Molecular and morphological characterization of a novel dihydroanatoxin-a producing Microcoleus species (cyanobacteria) from the Russian River, California, USA.</title>
        <authorList>
            <person name="Conklin K.Y."/>
            <person name="Stancheva R."/>
            <person name="Otten T.G."/>
            <person name="Fadness R."/>
            <person name="Boyer G.L."/>
            <person name="Read B."/>
            <person name="Zhang X."/>
            <person name="Sheath R.G."/>
        </authorList>
    </citation>
    <scope>NUCLEOTIDE SEQUENCE [LARGE SCALE GENOMIC DNA]</scope>
    <source>
        <strain evidence="3 4">PTRS2</strain>
    </source>
</reference>
<dbReference type="Gene3D" id="2.150.10.10">
    <property type="entry name" value="Serralysin-like metalloprotease, C-terminal"/>
    <property type="match status" value="1"/>
</dbReference>
<dbReference type="InterPro" id="IPR014262">
    <property type="entry name" value="HAF_rpt"/>
</dbReference>
<dbReference type="InterPro" id="IPR050557">
    <property type="entry name" value="RTX_toxin/Mannuronan_C5-epim"/>
</dbReference>
<comment type="caution">
    <text evidence="3">The sequence shown here is derived from an EMBL/GenBank/DDBJ whole genome shotgun (WGS) entry which is preliminary data.</text>
</comment>
<dbReference type="PANTHER" id="PTHR38340:SF1">
    <property type="entry name" value="S-LAYER PROTEIN"/>
    <property type="match status" value="1"/>
</dbReference>
<protein>
    <submittedName>
        <fullName evidence="3">Uncharacterized protein</fullName>
    </submittedName>
</protein>
<gene>
    <name evidence="3" type="ORF">WMG39_18060</name>
</gene>
<accession>A0ABU8YQQ2</accession>
<evidence type="ECO:0000313" key="3">
    <source>
        <dbReference type="EMBL" id="MEK0186742.1"/>
    </source>
</evidence>
<dbReference type="Proteomes" id="UP001384579">
    <property type="component" value="Unassembled WGS sequence"/>
</dbReference>
<dbReference type="Pfam" id="PF00353">
    <property type="entry name" value="HemolysinCabind"/>
    <property type="match status" value="2"/>
</dbReference>
<comment type="subcellular location">
    <subcellularLocation>
        <location evidence="1">Secreted</location>
    </subcellularLocation>
</comment>
<keyword evidence="2" id="KW-0964">Secreted</keyword>
<evidence type="ECO:0000256" key="1">
    <source>
        <dbReference type="ARBA" id="ARBA00004613"/>
    </source>
</evidence>
<dbReference type="RefSeq" id="WP_340517361.1">
    <property type="nucleotide sequence ID" value="NZ_JBBLXS010000252.1"/>
</dbReference>